<accession>A0AB34FR00</accession>
<dbReference type="Proteomes" id="UP001163105">
    <property type="component" value="Unassembled WGS sequence"/>
</dbReference>
<dbReference type="AlphaFoldDB" id="A0AB34FR00"/>
<reference evidence="1" key="1">
    <citation type="submission" date="2023-01" db="EMBL/GenBank/DDBJ databases">
        <title>The growth and conidiation of Purpureocillium lavendulum are regulated by nitrogen source and histone H3K14 acetylation.</title>
        <authorList>
            <person name="Tang P."/>
            <person name="Han J."/>
            <person name="Zhang C."/>
            <person name="Tang P."/>
            <person name="Qi F."/>
            <person name="Zhang K."/>
            <person name="Liang L."/>
        </authorList>
    </citation>
    <scope>NUCLEOTIDE SEQUENCE</scope>
    <source>
        <strain evidence="1">YMF1.00683</strain>
    </source>
</reference>
<evidence type="ECO:0000313" key="2">
    <source>
        <dbReference type="Proteomes" id="UP001163105"/>
    </source>
</evidence>
<protein>
    <submittedName>
        <fullName evidence="1">Secreted protein NIS1</fullName>
    </submittedName>
</protein>
<organism evidence="1 2">
    <name type="scientific">Purpureocillium lavendulum</name>
    <dbReference type="NCBI Taxonomy" id="1247861"/>
    <lineage>
        <taxon>Eukaryota</taxon>
        <taxon>Fungi</taxon>
        <taxon>Dikarya</taxon>
        <taxon>Ascomycota</taxon>
        <taxon>Pezizomycotina</taxon>
        <taxon>Sordariomycetes</taxon>
        <taxon>Hypocreomycetidae</taxon>
        <taxon>Hypocreales</taxon>
        <taxon>Ophiocordycipitaceae</taxon>
        <taxon>Purpureocillium</taxon>
    </lineage>
</organism>
<sequence>MDRLSHRNGKKRETHKNTNTTMYRPIAVAVAALAALAGARITGIAVPDTIKPGEAFDAVIHSENYIQSVFDVAIVFGYAPGEGYRESLGIVANSICLGKADSNQLHDFNKSVTIPADAPKGRAVVSASLTSLYGAVAWPQLSLYNVTVTLGDHTSANYVSSRPA</sequence>
<dbReference type="EMBL" id="JAQHRD010000004">
    <property type="protein sequence ID" value="KAJ6441640.1"/>
    <property type="molecule type" value="Genomic_DNA"/>
</dbReference>
<comment type="caution">
    <text evidence="1">The sequence shown here is derived from an EMBL/GenBank/DDBJ whole genome shotgun (WGS) entry which is preliminary data.</text>
</comment>
<proteinExistence type="predicted"/>
<gene>
    <name evidence="1" type="ORF">O9K51_05191</name>
</gene>
<evidence type="ECO:0000313" key="1">
    <source>
        <dbReference type="EMBL" id="KAJ6441640.1"/>
    </source>
</evidence>
<keyword evidence="2" id="KW-1185">Reference proteome</keyword>
<dbReference type="InterPro" id="IPR045469">
    <property type="entry name" value="Nis1"/>
</dbReference>
<dbReference type="Pfam" id="PF19271">
    <property type="entry name" value="Nis1"/>
    <property type="match status" value="1"/>
</dbReference>
<name>A0AB34FR00_9HYPO</name>